<proteinExistence type="predicted"/>
<dbReference type="eggNOG" id="COG0316">
    <property type="taxonomic scope" value="Bacteria"/>
</dbReference>
<organism evidence="1 2">
    <name type="scientific">Prochlorococcus marinus (strain SARG / CCMP1375 / SS120)</name>
    <dbReference type="NCBI Taxonomy" id="167539"/>
    <lineage>
        <taxon>Bacteria</taxon>
        <taxon>Bacillati</taxon>
        <taxon>Cyanobacteriota</taxon>
        <taxon>Cyanophyceae</taxon>
        <taxon>Synechococcales</taxon>
        <taxon>Prochlorococcaceae</taxon>
        <taxon>Prochlorococcus</taxon>
    </lineage>
</organism>
<dbReference type="KEGG" id="pma:Pro_0644"/>
<accession>Q7VCU6</accession>
<dbReference type="STRING" id="167539.Pro_0644"/>
<dbReference type="Gene3D" id="2.60.300.12">
    <property type="entry name" value="HesB-like domain"/>
    <property type="match status" value="1"/>
</dbReference>
<evidence type="ECO:0000313" key="2">
    <source>
        <dbReference type="Proteomes" id="UP000001420"/>
    </source>
</evidence>
<dbReference type="InterPro" id="IPR035903">
    <property type="entry name" value="HesB-like_dom_sf"/>
</dbReference>
<dbReference type="AlphaFoldDB" id="Q7VCU6"/>
<sequence length="112" mass="11928">MSYNLTISKSATAELMRQSAFGGTPGEMHIDLLPDSFEEGWLYIRLRCGSQGGVPIARTDGITLFAPSKQLNLMQGLKLDYFADLSGGGFLISPPEGAEASGCGTGFKMMSN</sequence>
<protein>
    <submittedName>
        <fullName evidence="1">Uncharacterized HesB family conserved protein</fullName>
    </submittedName>
</protein>
<gene>
    <name evidence="1" type="primary">iscA</name>
    <name evidence="1" type="ordered locus">Pro_0644</name>
</gene>
<keyword evidence="2" id="KW-1185">Reference proteome</keyword>
<name>Q7VCU6_PROMA</name>
<evidence type="ECO:0000313" key="1">
    <source>
        <dbReference type="EMBL" id="AAP99688.1"/>
    </source>
</evidence>
<dbReference type="OrthoDB" id="541439at2"/>
<dbReference type="PATRIC" id="fig|167539.5.peg.668"/>
<dbReference type="RefSeq" id="WP_011124796.1">
    <property type="nucleotide sequence ID" value="NC_005042.1"/>
</dbReference>
<dbReference type="EMBL" id="AE017126">
    <property type="protein sequence ID" value="AAP99688.1"/>
    <property type="molecule type" value="Genomic_DNA"/>
</dbReference>
<dbReference type="HOGENOM" id="CLU_153280_0_0_3"/>
<dbReference type="EnsemblBacteria" id="AAP99688">
    <property type="protein sequence ID" value="AAP99688"/>
    <property type="gene ID" value="Pro_0644"/>
</dbReference>
<dbReference type="SUPFAM" id="SSF89360">
    <property type="entry name" value="HesB-like domain"/>
    <property type="match status" value="1"/>
</dbReference>
<reference evidence="1 2" key="1">
    <citation type="journal article" date="2003" name="Proc. Natl. Acad. Sci. U.S.A.">
        <title>Genome sequence of the cyanobacterium Prochlorococcus marinus SS120, a nearly minimal oxyphototrophic genome.</title>
        <authorList>
            <person name="Dufresne A."/>
            <person name="Salanoubat M."/>
            <person name="Partensky F."/>
            <person name="Artiguenave F."/>
            <person name="Axmann I.M."/>
            <person name="Barbe V."/>
            <person name="Duprat S."/>
            <person name="Galperin M.Y."/>
            <person name="Koonin E.V."/>
            <person name="Le Gall F."/>
            <person name="Makarova K.S."/>
            <person name="Ostrowski M."/>
            <person name="Oztas S."/>
            <person name="Robert C."/>
            <person name="Rogozin I.B."/>
            <person name="Scanlan D.J."/>
            <person name="Tandeau de Marsac N."/>
            <person name="Weissenbach J."/>
            <person name="Wincker P."/>
            <person name="Wolf Y.I."/>
            <person name="Hess W.R."/>
        </authorList>
    </citation>
    <scope>NUCLEOTIDE SEQUENCE [LARGE SCALE GENOMIC DNA]</scope>
    <source>
        <strain evidence="2">SARG / CCMP1375 / SS120</strain>
    </source>
</reference>
<dbReference type="Proteomes" id="UP000001420">
    <property type="component" value="Chromosome"/>
</dbReference>